<comment type="caution">
    <text evidence="1">The sequence shown here is derived from an EMBL/GenBank/DDBJ whole genome shotgun (WGS) entry which is preliminary data.</text>
</comment>
<reference evidence="1 2" key="1">
    <citation type="submission" date="2023-07" db="EMBL/GenBank/DDBJ databases">
        <title>Genomic Encyclopedia of Type Strains, Phase IV (KMG-IV): sequencing the most valuable type-strain genomes for metagenomic binning, comparative biology and taxonomic classification.</title>
        <authorList>
            <person name="Goeker M."/>
        </authorList>
    </citation>
    <scope>NUCLEOTIDE SEQUENCE [LARGE SCALE GENOMIC DNA]</scope>
    <source>
        <strain evidence="1 2">NIO-1023</strain>
    </source>
</reference>
<dbReference type="EMBL" id="JAURUR010000011">
    <property type="protein sequence ID" value="MDP9765478.1"/>
    <property type="molecule type" value="Genomic_DNA"/>
</dbReference>
<protein>
    <submittedName>
        <fullName evidence="1">Uncharacterized protein</fullName>
    </submittedName>
</protein>
<name>A0ABT9MFW4_9DEIO</name>
<organism evidence="1 2">
    <name type="scientific">Deinococcus enclensis</name>
    <dbReference type="NCBI Taxonomy" id="1049582"/>
    <lineage>
        <taxon>Bacteria</taxon>
        <taxon>Thermotogati</taxon>
        <taxon>Deinococcota</taxon>
        <taxon>Deinococci</taxon>
        <taxon>Deinococcales</taxon>
        <taxon>Deinococcaceae</taxon>
        <taxon>Deinococcus</taxon>
    </lineage>
</organism>
<accession>A0ABT9MFW4</accession>
<sequence>MDPLAACLHEVKLGLTYLSKAAKRPVYPQEAARFAEQLLSTGGTCKREGIVLKAVKVGNTMTIALTEKYPFKMAARTVSVNLSGAVIGAFPRHVLTQDPGATRGPAAQAPVPAGDLSENDLDLLLTLSSEQAETEIGSRGEVKTGLHYLNVAPKGQPQQLVLDPLQPCLTLMEIWAWRGYHWEERKKLLSAGEMTRLLRYMDNDRRTQSCNGLTVTVGKSPKGDLSYVIAEKTAFRPDLAPGQKTRTVYMPMVEAPNIWVDHKLAVPVLK</sequence>
<dbReference type="RefSeq" id="WP_307467560.1">
    <property type="nucleotide sequence ID" value="NZ_JAURUR010000011.1"/>
</dbReference>
<dbReference type="Proteomes" id="UP001232163">
    <property type="component" value="Unassembled WGS sequence"/>
</dbReference>
<evidence type="ECO:0000313" key="2">
    <source>
        <dbReference type="Proteomes" id="UP001232163"/>
    </source>
</evidence>
<evidence type="ECO:0000313" key="1">
    <source>
        <dbReference type="EMBL" id="MDP9765478.1"/>
    </source>
</evidence>
<gene>
    <name evidence="1" type="ORF">QO006_002929</name>
</gene>
<proteinExistence type="predicted"/>
<keyword evidence="2" id="KW-1185">Reference proteome</keyword>